<protein>
    <submittedName>
        <fullName evidence="2">Uncharacterized protein</fullName>
    </submittedName>
</protein>
<evidence type="ECO:0000313" key="3">
    <source>
        <dbReference type="Proteomes" id="UP001295444"/>
    </source>
</evidence>
<reference evidence="2" key="1">
    <citation type="submission" date="2022-03" db="EMBL/GenBank/DDBJ databases">
        <authorList>
            <person name="Alioto T."/>
            <person name="Alioto T."/>
            <person name="Gomez Garrido J."/>
        </authorList>
    </citation>
    <scope>NUCLEOTIDE SEQUENCE</scope>
</reference>
<proteinExistence type="predicted"/>
<feature type="non-terminal residue" evidence="2">
    <location>
        <position position="56"/>
    </location>
</feature>
<feature type="region of interest" description="Disordered" evidence="1">
    <location>
        <begin position="1"/>
        <end position="21"/>
    </location>
</feature>
<name>A0AAD1QX97_PELCU</name>
<dbReference type="Proteomes" id="UP001295444">
    <property type="component" value="Chromosome 01"/>
</dbReference>
<evidence type="ECO:0000256" key="1">
    <source>
        <dbReference type="SAM" id="MobiDB-lite"/>
    </source>
</evidence>
<organism evidence="2 3">
    <name type="scientific">Pelobates cultripes</name>
    <name type="common">Western spadefoot toad</name>
    <dbReference type="NCBI Taxonomy" id="61616"/>
    <lineage>
        <taxon>Eukaryota</taxon>
        <taxon>Metazoa</taxon>
        <taxon>Chordata</taxon>
        <taxon>Craniata</taxon>
        <taxon>Vertebrata</taxon>
        <taxon>Euteleostomi</taxon>
        <taxon>Amphibia</taxon>
        <taxon>Batrachia</taxon>
        <taxon>Anura</taxon>
        <taxon>Pelobatoidea</taxon>
        <taxon>Pelobatidae</taxon>
        <taxon>Pelobates</taxon>
    </lineage>
</organism>
<keyword evidence="3" id="KW-1185">Reference proteome</keyword>
<sequence>MDRVRNTPSTTTPSWPKNAHVPTSSNHIWITQIRLSHLPPTKVLAHKATTYNDFCT</sequence>
<evidence type="ECO:0000313" key="2">
    <source>
        <dbReference type="EMBL" id="CAH2219501.1"/>
    </source>
</evidence>
<gene>
    <name evidence="2" type="ORF">PECUL_23A049217</name>
</gene>
<accession>A0AAD1QX97</accession>
<dbReference type="EMBL" id="OW240912">
    <property type="protein sequence ID" value="CAH2219501.1"/>
    <property type="molecule type" value="Genomic_DNA"/>
</dbReference>
<dbReference type="AlphaFoldDB" id="A0AAD1QX97"/>